<protein>
    <recommendedName>
        <fullName evidence="5">Serine/threonine-protein phosphatase 2A 55 kDa regulatory subunit B</fullName>
    </recommendedName>
</protein>
<name>A0ABN7SXG2_OIKDI</name>
<dbReference type="InterPro" id="IPR018067">
    <property type="entry name" value="PP2A_PR55_CS"/>
</dbReference>
<dbReference type="Proteomes" id="UP001158576">
    <property type="component" value="Chromosome 1"/>
</dbReference>
<dbReference type="Gene3D" id="3.30.200.20">
    <property type="entry name" value="Phosphorylase Kinase, domain 1"/>
    <property type="match status" value="1"/>
</dbReference>
<keyword evidence="4 5" id="KW-0677">Repeat</keyword>
<comment type="similarity">
    <text evidence="2 5">Belongs to the phosphatase 2A regulatory subunit B family.</text>
</comment>
<dbReference type="PANTHER" id="PTHR11871">
    <property type="entry name" value="PROTEIN PHOSPHATASE PP2A REGULATORY SUBUNIT B"/>
    <property type="match status" value="1"/>
</dbReference>
<dbReference type="InterPro" id="IPR036322">
    <property type="entry name" value="WD40_repeat_dom_sf"/>
</dbReference>
<proteinExistence type="inferred from homology"/>
<keyword evidence="7" id="KW-1185">Reference proteome</keyword>
<dbReference type="SUPFAM" id="SSF50978">
    <property type="entry name" value="WD40 repeat-like"/>
    <property type="match status" value="1"/>
</dbReference>
<dbReference type="Gene3D" id="2.130.10.10">
    <property type="entry name" value="YVTN repeat-like/Quinoprotein amine dehydrogenase"/>
    <property type="match status" value="1"/>
</dbReference>
<evidence type="ECO:0000256" key="1">
    <source>
        <dbReference type="ARBA" id="ARBA00004419"/>
    </source>
</evidence>
<dbReference type="InterPro" id="IPR000009">
    <property type="entry name" value="PP2A_PR55"/>
</dbReference>
<sequence length="766" mass="88541">MATSGGDMSWYFSQVKGALYDEAQEADIISAVEFNHDGELLATGDKGGRVVIFQRNDLTNQTTGKRSSEYNVYSTFQSHEAEFDYLKSLEIEEKINKIRWLPRRNAAHFLLSTNDKTIKLWKVSEREKSVNGYNLKEEDGSMLRTNSYLTRLTVPKYQQSELIVEAAPKKIYANAHAYHVNSISVNSDNDTYLSADDLRVNLWNLEITDRSFNIIDIKPANMEDLAEVITASEFHPTDCSTLVYSSSKGTIRLCDMRDRALCDKHAKQFDEPEEPNQRSFFSEIIGTISDVKFSHDGRYLLSRDYLTVKVWDLAMENKPVMSFPVHQYLTSKLCNLYENDCIFDKFECCWSGNDQQIMTGSYNNFFRIFDCNSKKDITLEASKDNIKPRGLLKPKKVFQGTKKKKDEVLVDSLNYNKKVLHSAWHPQENIIDIELNGIENEEASKVIEKVRPDWDLSQLKSKCYSHSMTNTVSHFFIKSREDEDSVVVRVNGVAGFLDREKELVAFERLSAAGIADQLIATFKNGLVMRPIKGSTLHRDTIKTNEVASHVARAMAQMHKKTKLLATETEPELIRQMRQFISLIPEQYSDVQKEAARRKIQLPGPPELENYIQRTKEALEKQTTPLVVCHNDLLLNNFLYDKETSSMKIIDYEYLAPNPAAFDIANHFNEFVGTDDFGPEDYLKYLPDESFMKWWLQEYLLEFLNREATKEELCSWLHSVKQMMPLSHYFWGTWSMVQIEASVLDFDYVQYAKLRLDEAERLLRLDN</sequence>
<evidence type="ECO:0000256" key="5">
    <source>
        <dbReference type="RuleBase" id="RU331113"/>
    </source>
</evidence>
<gene>
    <name evidence="6" type="ORF">OKIOD_LOCUS11892</name>
</gene>
<evidence type="ECO:0000256" key="3">
    <source>
        <dbReference type="ARBA" id="ARBA00022574"/>
    </source>
</evidence>
<accession>A0ABN7SXG2</accession>
<dbReference type="PROSITE" id="PS01024">
    <property type="entry name" value="PR55_1"/>
    <property type="match status" value="1"/>
</dbReference>
<organism evidence="6 7">
    <name type="scientific">Oikopleura dioica</name>
    <name type="common">Tunicate</name>
    <dbReference type="NCBI Taxonomy" id="34765"/>
    <lineage>
        <taxon>Eukaryota</taxon>
        <taxon>Metazoa</taxon>
        <taxon>Chordata</taxon>
        <taxon>Tunicata</taxon>
        <taxon>Appendicularia</taxon>
        <taxon>Copelata</taxon>
        <taxon>Oikopleuridae</taxon>
        <taxon>Oikopleura</taxon>
    </lineage>
</organism>
<dbReference type="SUPFAM" id="SSF56112">
    <property type="entry name" value="Protein kinase-like (PK-like)"/>
    <property type="match status" value="1"/>
</dbReference>
<evidence type="ECO:0000313" key="6">
    <source>
        <dbReference type="EMBL" id="CAG5107062.1"/>
    </source>
</evidence>
<dbReference type="InterPro" id="IPR001680">
    <property type="entry name" value="WD40_rpt"/>
</dbReference>
<dbReference type="InterPro" id="IPR015943">
    <property type="entry name" value="WD40/YVTN_repeat-like_dom_sf"/>
</dbReference>
<dbReference type="PRINTS" id="PR00600">
    <property type="entry name" value="PP2APR55"/>
</dbReference>
<evidence type="ECO:0000313" key="7">
    <source>
        <dbReference type="Proteomes" id="UP001158576"/>
    </source>
</evidence>
<evidence type="ECO:0000256" key="2">
    <source>
        <dbReference type="ARBA" id="ARBA00008259"/>
    </source>
</evidence>
<dbReference type="EMBL" id="OU015566">
    <property type="protein sequence ID" value="CAG5107062.1"/>
    <property type="molecule type" value="Genomic_DNA"/>
</dbReference>
<evidence type="ECO:0000256" key="4">
    <source>
        <dbReference type="ARBA" id="ARBA00022737"/>
    </source>
</evidence>
<dbReference type="Gene3D" id="3.90.1200.10">
    <property type="match status" value="1"/>
</dbReference>
<dbReference type="InterPro" id="IPR011009">
    <property type="entry name" value="Kinase-like_dom_sf"/>
</dbReference>
<dbReference type="SMART" id="SM00320">
    <property type="entry name" value="WD40"/>
    <property type="match status" value="6"/>
</dbReference>
<comment type="subcellular location">
    <subcellularLocation>
        <location evidence="1">Cytoplasmic vesicle</location>
        <location evidence="1">Autophagosome</location>
    </subcellularLocation>
</comment>
<reference evidence="6 7" key="1">
    <citation type="submission" date="2021-04" db="EMBL/GenBank/DDBJ databases">
        <authorList>
            <person name="Bliznina A."/>
        </authorList>
    </citation>
    <scope>NUCLEOTIDE SEQUENCE [LARGE SCALE GENOMIC DNA]</scope>
</reference>
<keyword evidence="3 5" id="KW-0853">WD repeat</keyword>
<dbReference type="Pfam" id="PF01633">
    <property type="entry name" value="Choline_kinase"/>
    <property type="match status" value="1"/>
</dbReference>